<dbReference type="PANTHER" id="PTHR43799">
    <property type="entry name" value="AMINOTRANSFERASE, PUTATIVE-RELATED"/>
    <property type="match status" value="1"/>
</dbReference>
<dbReference type="Proteomes" id="UP000580709">
    <property type="component" value="Unassembled WGS sequence"/>
</dbReference>
<organism evidence="1 2">
    <name type="scientific">Corynebacterium sanguinis</name>
    <dbReference type="NCBI Taxonomy" id="2594913"/>
    <lineage>
        <taxon>Bacteria</taxon>
        <taxon>Bacillati</taxon>
        <taxon>Actinomycetota</taxon>
        <taxon>Actinomycetes</taxon>
        <taxon>Mycobacteriales</taxon>
        <taxon>Corynebacteriaceae</taxon>
        <taxon>Corynebacterium</taxon>
    </lineage>
</organism>
<dbReference type="EMBL" id="JACEOR010000484">
    <property type="protein sequence ID" value="MBA4505844.1"/>
    <property type="molecule type" value="Genomic_DNA"/>
</dbReference>
<keyword evidence="1" id="KW-0808">Transferase</keyword>
<keyword evidence="1" id="KW-0032">Aminotransferase</keyword>
<comment type="caution">
    <text evidence="1">The sequence shown here is derived from an EMBL/GenBank/DDBJ whole genome shotgun (WGS) entry which is preliminary data.</text>
</comment>
<proteinExistence type="predicted"/>
<evidence type="ECO:0000313" key="2">
    <source>
        <dbReference type="Proteomes" id="UP000580709"/>
    </source>
</evidence>
<dbReference type="PANTHER" id="PTHR43799:SF1">
    <property type="entry name" value="ASPARTATE AMINOTRANSFERASE"/>
    <property type="match status" value="1"/>
</dbReference>
<dbReference type="GO" id="GO:0004069">
    <property type="term" value="F:L-aspartate:2-oxoglutarate aminotransferase activity"/>
    <property type="evidence" value="ECO:0007669"/>
    <property type="project" value="InterPro"/>
</dbReference>
<protein>
    <submittedName>
        <fullName evidence="1">Aminotransferase</fullName>
    </submittedName>
</protein>
<name>A0A838WVR2_9CORY</name>
<dbReference type="InterPro" id="IPR024551">
    <property type="entry name" value="AspAT_Ic"/>
</dbReference>
<keyword evidence="2" id="KW-1185">Reference proteome</keyword>
<gene>
    <name evidence="1" type="ORF">H0H28_11055</name>
</gene>
<dbReference type="AlphaFoldDB" id="A0A838WVR2"/>
<dbReference type="Gene3D" id="3.90.1150.10">
    <property type="entry name" value="Aspartate Aminotransferase, domain 1"/>
    <property type="match status" value="1"/>
</dbReference>
<dbReference type="Pfam" id="PF12897">
    <property type="entry name" value="Asp_aminotransf"/>
    <property type="match status" value="1"/>
</dbReference>
<accession>A0A838WVR2</accession>
<feature type="non-terminal residue" evidence="1">
    <location>
        <position position="124"/>
    </location>
</feature>
<evidence type="ECO:0000313" key="1">
    <source>
        <dbReference type="EMBL" id="MBA4505844.1"/>
    </source>
</evidence>
<dbReference type="InterPro" id="IPR015422">
    <property type="entry name" value="PyrdxlP-dep_Trfase_small"/>
</dbReference>
<sequence length="124" mass="13596">MSLLDLDNSELEQLAANVRARYEELKAKDLTLDLTRGKPSAEQLDFSNDLLALPGEGDYTDSTGADVRNYGNLAGIADIREIWAEVLGIDHANVLAGDASSLNIMFDLISFSYAFGNNDSQRPW</sequence>
<reference evidence="1 2" key="1">
    <citation type="submission" date="2020-07" db="EMBL/GenBank/DDBJ databases">
        <authorList>
            <person name="Khare M."/>
        </authorList>
    </citation>
    <scope>NUCLEOTIDE SEQUENCE [LARGE SCALE GENOMIC DNA]</scope>
    <source>
        <strain evidence="1 2">P8776</strain>
    </source>
</reference>